<feature type="domain" description="Thioesterase" evidence="2">
    <location>
        <begin position="236"/>
        <end position="286"/>
    </location>
</feature>
<feature type="region of interest" description="Disordered" evidence="1">
    <location>
        <begin position="37"/>
        <end position="70"/>
    </location>
</feature>
<dbReference type="CDD" id="cd03443">
    <property type="entry name" value="PaaI_thioesterase"/>
    <property type="match status" value="1"/>
</dbReference>
<dbReference type="EMBL" id="CAWUHD010000056">
    <property type="protein sequence ID" value="CAK7224725.1"/>
    <property type="molecule type" value="Genomic_DNA"/>
</dbReference>
<evidence type="ECO:0000313" key="3">
    <source>
        <dbReference type="EMBL" id="CAK7224725.1"/>
    </source>
</evidence>
<keyword evidence="4" id="KW-1185">Reference proteome</keyword>
<dbReference type="Proteomes" id="UP001642482">
    <property type="component" value="Unassembled WGS sequence"/>
</dbReference>
<sequence length="341" mass="37094">MVVRIPASALASARSASSRSSTVSSLLLRRCLSQNNYQPPQYATQPGQPGQPPLPQYFPPQPPPPPPKKRRVRISTLVFLAVGASLAVTLRVFQTSQPRPVEEQFPRGTPLERDAKLKLAQMADKIQLVKVLEADPDWDEWDVGKRWSEIDAKERASVAEVAGGEIVDGADVAEELASTGLPRLVAPPTPQRTRLTTGALGGVAGMGGYHRIFHNHVTGEIVSVLYIGRALNGWPGVTHGGALATILDEALGRCAILAFPARTGVTARLELSYRNPAEVNNFYVVWCTPHLPDPAESDGKDLRKLWCTATLDRLDGTRCVEARGLFVVPRGYKLGKVEDKF</sequence>
<gene>
    <name evidence="3" type="ORF">SEUCBS140593_005666</name>
</gene>
<proteinExistence type="predicted"/>
<dbReference type="InterPro" id="IPR052061">
    <property type="entry name" value="PTE-AB_protein"/>
</dbReference>
<evidence type="ECO:0000259" key="2">
    <source>
        <dbReference type="Pfam" id="PF03061"/>
    </source>
</evidence>
<protein>
    <recommendedName>
        <fullName evidence="2">Thioesterase domain-containing protein</fullName>
    </recommendedName>
</protein>
<dbReference type="PANTHER" id="PTHR47260">
    <property type="entry name" value="UPF0644 PROTEIN PB2B4.06"/>
    <property type="match status" value="1"/>
</dbReference>
<evidence type="ECO:0000313" key="4">
    <source>
        <dbReference type="Proteomes" id="UP001642482"/>
    </source>
</evidence>
<organism evidence="3 4">
    <name type="scientific">Sporothrix eucalyptigena</name>
    <dbReference type="NCBI Taxonomy" id="1812306"/>
    <lineage>
        <taxon>Eukaryota</taxon>
        <taxon>Fungi</taxon>
        <taxon>Dikarya</taxon>
        <taxon>Ascomycota</taxon>
        <taxon>Pezizomycotina</taxon>
        <taxon>Sordariomycetes</taxon>
        <taxon>Sordariomycetidae</taxon>
        <taxon>Ophiostomatales</taxon>
        <taxon>Ophiostomataceae</taxon>
        <taxon>Sporothrix</taxon>
    </lineage>
</organism>
<feature type="compositionally biased region" description="Pro residues" evidence="1">
    <location>
        <begin position="49"/>
        <end position="66"/>
    </location>
</feature>
<dbReference type="InterPro" id="IPR029069">
    <property type="entry name" value="HotDog_dom_sf"/>
</dbReference>
<dbReference type="PANTHER" id="PTHR47260:SF1">
    <property type="entry name" value="UPF0644 PROTEIN PB2B4.06"/>
    <property type="match status" value="1"/>
</dbReference>
<dbReference type="Pfam" id="PF03061">
    <property type="entry name" value="4HBT"/>
    <property type="match status" value="1"/>
</dbReference>
<feature type="compositionally biased region" description="Low complexity" evidence="1">
    <location>
        <begin position="37"/>
        <end position="48"/>
    </location>
</feature>
<accession>A0ABP0BYD5</accession>
<reference evidence="3 4" key="1">
    <citation type="submission" date="2024-01" db="EMBL/GenBank/DDBJ databases">
        <authorList>
            <person name="Allen C."/>
            <person name="Tagirdzhanova G."/>
        </authorList>
    </citation>
    <scope>NUCLEOTIDE SEQUENCE [LARGE SCALE GENOMIC DNA]</scope>
</reference>
<dbReference type="Gene3D" id="3.10.129.10">
    <property type="entry name" value="Hotdog Thioesterase"/>
    <property type="match status" value="1"/>
</dbReference>
<dbReference type="InterPro" id="IPR006683">
    <property type="entry name" value="Thioestr_dom"/>
</dbReference>
<dbReference type="SUPFAM" id="SSF54637">
    <property type="entry name" value="Thioesterase/thiol ester dehydrase-isomerase"/>
    <property type="match status" value="1"/>
</dbReference>
<evidence type="ECO:0000256" key="1">
    <source>
        <dbReference type="SAM" id="MobiDB-lite"/>
    </source>
</evidence>
<comment type="caution">
    <text evidence="3">The sequence shown here is derived from an EMBL/GenBank/DDBJ whole genome shotgun (WGS) entry which is preliminary data.</text>
</comment>
<name>A0ABP0BYD5_9PEZI</name>